<reference evidence="3 4" key="1">
    <citation type="submission" date="2019-09" db="EMBL/GenBank/DDBJ databases">
        <title>High taxonomic diversity of Micromonospora strains isolated from Medicago sativa nodules in different geographical locations.</title>
        <authorList>
            <person name="Martinez-Hidalgo P."/>
            <person name="Flores-Felix J.D."/>
            <person name="Velazquez E."/>
            <person name="Brau L."/>
            <person name="Trujillo M.E."/>
            <person name="Martinez-Molina E."/>
        </authorList>
    </citation>
    <scope>NUCLEOTIDE SEQUENCE [LARGE SCALE GENOMIC DNA]</scope>
    <source>
        <strain evidence="3 4">ALFB5</strain>
    </source>
</reference>
<dbReference type="PROSITE" id="PS51199">
    <property type="entry name" value="SF4_HELICASE"/>
    <property type="match status" value="1"/>
</dbReference>
<accession>A0ABQ6UAP2</accession>
<gene>
    <name evidence="3" type="ORF">F6X54_25135</name>
</gene>
<feature type="domain" description="SF4 helicase" evidence="2">
    <location>
        <begin position="148"/>
        <end position="411"/>
    </location>
</feature>
<evidence type="ECO:0000259" key="2">
    <source>
        <dbReference type="PROSITE" id="PS51199"/>
    </source>
</evidence>
<protein>
    <submittedName>
        <fullName evidence="3">AAA family ATPase</fullName>
    </submittedName>
</protein>
<feature type="region of interest" description="Disordered" evidence="1">
    <location>
        <begin position="410"/>
        <end position="437"/>
    </location>
</feature>
<dbReference type="PANTHER" id="PTHR30153:SF2">
    <property type="entry name" value="REPLICATIVE DNA HELICASE"/>
    <property type="match status" value="1"/>
</dbReference>
<sequence>MEEHLAVDPEPPPGDALSALRHSIERLHIHNGAPSTRTISNRTGKAVSHTTVHGVLRCTKLPTWGQLELVVEQLNGNIEDFRPLWIAARNEQQGSTEPKEPPLVGIRPGSSKPDAEDSIDSRPQPPEQTTESISDLFVEFLDNLEKVSTPSFTRVPTGFTDLDILLGAGISPGQFVVITGRPAIGKSTFALDICRSATTRRGLPALLMSFRLTKTEVLRRFVSAETRIALHVLRAAMLSDEDWDKLARGLQEIGEAPLFINDGYAPSIATVTREVRRVVADYDVKLVVIDSIQQLMSHQEDDLRRRELREMSRAFKLLALELHVPIVAVSGVGHGVDDRASGPPELDELGGIDEEADVVIAVHRPDYYDLMSPRAGEVDLIVCKHREGPTDTITVAGQLHLSRFVDLAWPSPHLGPDESDQETHSDSEPEPEAGMPF</sequence>
<name>A0ABQ6UAP2_9ACTN</name>
<proteinExistence type="predicted"/>
<dbReference type="PANTHER" id="PTHR30153">
    <property type="entry name" value="REPLICATIVE DNA HELICASE DNAB"/>
    <property type="match status" value="1"/>
</dbReference>
<dbReference type="EMBL" id="WAAR01000141">
    <property type="protein sequence ID" value="KAB1107805.1"/>
    <property type="molecule type" value="Genomic_DNA"/>
</dbReference>
<evidence type="ECO:0000256" key="1">
    <source>
        <dbReference type="SAM" id="MobiDB-lite"/>
    </source>
</evidence>
<dbReference type="SUPFAM" id="SSF52540">
    <property type="entry name" value="P-loop containing nucleoside triphosphate hydrolases"/>
    <property type="match status" value="1"/>
</dbReference>
<organism evidence="3 4">
    <name type="scientific">Micromonospora aurantiaca</name>
    <name type="common">nom. illeg.</name>
    <dbReference type="NCBI Taxonomy" id="47850"/>
    <lineage>
        <taxon>Bacteria</taxon>
        <taxon>Bacillati</taxon>
        <taxon>Actinomycetota</taxon>
        <taxon>Actinomycetes</taxon>
        <taxon>Micromonosporales</taxon>
        <taxon>Micromonosporaceae</taxon>
        <taxon>Micromonospora</taxon>
    </lineage>
</organism>
<evidence type="ECO:0000313" key="3">
    <source>
        <dbReference type="EMBL" id="KAB1107805.1"/>
    </source>
</evidence>
<keyword evidence="4" id="KW-1185">Reference proteome</keyword>
<dbReference type="Pfam" id="PF03796">
    <property type="entry name" value="DnaB_C"/>
    <property type="match status" value="1"/>
</dbReference>
<dbReference type="InterPro" id="IPR007694">
    <property type="entry name" value="DNA_helicase_DnaB-like_C"/>
</dbReference>
<dbReference type="Proteomes" id="UP000471364">
    <property type="component" value="Unassembled WGS sequence"/>
</dbReference>
<dbReference type="InterPro" id="IPR027417">
    <property type="entry name" value="P-loop_NTPase"/>
</dbReference>
<feature type="region of interest" description="Disordered" evidence="1">
    <location>
        <begin position="91"/>
        <end position="130"/>
    </location>
</feature>
<dbReference type="Gene3D" id="3.40.50.300">
    <property type="entry name" value="P-loop containing nucleotide triphosphate hydrolases"/>
    <property type="match status" value="1"/>
</dbReference>
<comment type="caution">
    <text evidence="3">The sequence shown here is derived from an EMBL/GenBank/DDBJ whole genome shotgun (WGS) entry which is preliminary data.</text>
</comment>
<evidence type="ECO:0000313" key="4">
    <source>
        <dbReference type="Proteomes" id="UP000471364"/>
    </source>
</evidence>